<dbReference type="Gene3D" id="2.130.10.10">
    <property type="entry name" value="YVTN repeat-like/Quinoprotein amine dehydrogenase"/>
    <property type="match status" value="1"/>
</dbReference>
<evidence type="ECO:0000259" key="2">
    <source>
        <dbReference type="Pfam" id="PF21959"/>
    </source>
</evidence>
<dbReference type="SUPFAM" id="SSF63825">
    <property type="entry name" value="YWTD domain"/>
    <property type="match status" value="1"/>
</dbReference>
<name>A0A4R4XPK0_9PSEU</name>
<evidence type="ECO:0000313" key="4">
    <source>
        <dbReference type="Proteomes" id="UP000294947"/>
    </source>
</evidence>
<gene>
    <name evidence="3" type="ORF">E1288_45915</name>
</gene>
<organism evidence="3 4">
    <name type="scientific">Saccharopolyspora elongata</name>
    <dbReference type="NCBI Taxonomy" id="2530387"/>
    <lineage>
        <taxon>Bacteria</taxon>
        <taxon>Bacillati</taxon>
        <taxon>Actinomycetota</taxon>
        <taxon>Actinomycetes</taxon>
        <taxon>Pseudonocardiales</taxon>
        <taxon>Pseudonocardiaceae</taxon>
        <taxon>Saccharopolyspora</taxon>
    </lineage>
</organism>
<evidence type="ECO:0000256" key="1">
    <source>
        <dbReference type="SAM" id="SignalP"/>
    </source>
</evidence>
<dbReference type="AlphaFoldDB" id="A0A4R4XPK0"/>
<protein>
    <recommendedName>
        <fullName evidence="2">DUF6923 domain-containing protein</fullName>
    </recommendedName>
</protein>
<proteinExistence type="predicted"/>
<accession>A0A4R4XPK0</accession>
<feature type="domain" description="DUF6923" evidence="2">
    <location>
        <begin position="56"/>
        <end position="244"/>
    </location>
</feature>
<dbReference type="Proteomes" id="UP000294947">
    <property type="component" value="Unassembled WGS sequence"/>
</dbReference>
<dbReference type="RefSeq" id="WP_132495593.1">
    <property type="nucleotide sequence ID" value="NZ_SMKW01000180.1"/>
</dbReference>
<dbReference type="InterPro" id="IPR015943">
    <property type="entry name" value="WD40/YVTN_repeat-like_dom_sf"/>
</dbReference>
<comment type="caution">
    <text evidence="3">The sequence shown here is derived from an EMBL/GenBank/DDBJ whole genome shotgun (WGS) entry which is preliminary data.</text>
</comment>
<dbReference type="EMBL" id="SMKW01000180">
    <property type="protein sequence ID" value="TDD32984.1"/>
    <property type="molecule type" value="Genomic_DNA"/>
</dbReference>
<keyword evidence="4" id="KW-1185">Reference proteome</keyword>
<dbReference type="InterPro" id="IPR054215">
    <property type="entry name" value="DUF6923"/>
</dbReference>
<feature type="chain" id="PRO_5020893740" description="DUF6923 domain-containing protein" evidence="1">
    <location>
        <begin position="23"/>
        <end position="277"/>
    </location>
</feature>
<feature type="signal peptide" evidence="1">
    <location>
        <begin position="1"/>
        <end position="22"/>
    </location>
</feature>
<keyword evidence="1" id="KW-0732">Signal</keyword>
<dbReference type="OrthoDB" id="3386127at2"/>
<feature type="non-terminal residue" evidence="3">
    <location>
        <position position="277"/>
    </location>
</feature>
<reference evidence="3 4" key="1">
    <citation type="submission" date="2019-03" db="EMBL/GenBank/DDBJ databases">
        <title>Draft genome sequences of novel Actinobacteria.</title>
        <authorList>
            <person name="Sahin N."/>
            <person name="Ay H."/>
            <person name="Saygin H."/>
        </authorList>
    </citation>
    <scope>NUCLEOTIDE SEQUENCE [LARGE SCALE GENOMIC DNA]</scope>
    <source>
        <strain evidence="3 4">7K502</strain>
    </source>
</reference>
<sequence>MSAASAVAVLTASVAWVVSAGAAPGCTVLQVRNSGPGWTSALYRVSLPAAESVRIGALDHRLNALGYARSQGLAYGMAAFGPSGPFPDGAHVVTLDRSGRTHDLGPVRAGRVDTPWYPLAAPTAGAVKGNRWYVRQGAYLYAVDVDPTRPTYLSVLATTAIRSPHWPFGFGDFDVDPVDGELYGVSMTHRGTAAVARLDPVIGRVTELADAPGLPPSTYGSVAIGPDRALYVTADEAGGLYRVDRDGSVAKLAALPPMLGSDATGCLARVPSPQPPP</sequence>
<dbReference type="Pfam" id="PF21959">
    <property type="entry name" value="DUF6923"/>
    <property type="match status" value="1"/>
</dbReference>
<evidence type="ECO:0000313" key="3">
    <source>
        <dbReference type="EMBL" id="TDD32984.1"/>
    </source>
</evidence>